<dbReference type="InterPro" id="IPR013509">
    <property type="entry name" value="RNR_lsu_N"/>
</dbReference>
<dbReference type="GeneID" id="85230772"/>
<evidence type="ECO:0000256" key="3">
    <source>
        <dbReference type="ARBA" id="ARBA00012274"/>
    </source>
</evidence>
<dbReference type="CDD" id="cd02888">
    <property type="entry name" value="RNR_II_dimer"/>
    <property type="match status" value="1"/>
</dbReference>
<dbReference type="Proteomes" id="UP001301797">
    <property type="component" value="Chromosome"/>
</dbReference>
<evidence type="ECO:0000259" key="14">
    <source>
        <dbReference type="Pfam" id="PF00317"/>
    </source>
</evidence>
<keyword evidence="8 13" id="KW-0560">Oxidoreductase</keyword>
<dbReference type="InterPro" id="IPR008926">
    <property type="entry name" value="RNR_R1-su_N"/>
</dbReference>
<keyword evidence="18" id="KW-1185">Reference proteome</keyword>
<evidence type="ECO:0000259" key="15">
    <source>
        <dbReference type="Pfam" id="PF02867"/>
    </source>
</evidence>
<keyword evidence="10 13" id="KW-0170">Cobalt</keyword>
<evidence type="ECO:0000259" key="16">
    <source>
        <dbReference type="Pfam" id="PF12637"/>
    </source>
</evidence>
<organism evidence="17 18">
    <name type="scientific">Methanochimaera problematica</name>
    <dbReference type="NCBI Taxonomy" id="2609417"/>
    <lineage>
        <taxon>Archaea</taxon>
        <taxon>Methanobacteriati</taxon>
        <taxon>Methanobacteriota</taxon>
        <taxon>Stenosarchaea group</taxon>
        <taxon>Methanomicrobia</taxon>
        <taxon>Methanomicrobiales</taxon>
        <taxon>Methanomicrobiaceae</taxon>
        <taxon>Methanochimaera</taxon>
    </lineage>
</organism>
<dbReference type="InterPro" id="IPR013344">
    <property type="entry name" value="RNR_NrdJ/NrdZ"/>
</dbReference>
<evidence type="ECO:0000256" key="12">
    <source>
        <dbReference type="ARBA" id="ARBA00047754"/>
    </source>
</evidence>
<dbReference type="EC" id="1.17.4.1" evidence="3 13"/>
<comment type="similarity">
    <text evidence="2 13">Belongs to the ribonucleoside diphosphate reductase class-2 family.</text>
</comment>
<dbReference type="Pfam" id="PF12637">
    <property type="entry name" value="TSCPD"/>
    <property type="match status" value="1"/>
</dbReference>
<dbReference type="SUPFAM" id="SSF51998">
    <property type="entry name" value="PFL-like glycyl radical enzymes"/>
    <property type="match status" value="1"/>
</dbReference>
<feature type="domain" description="Ribonucleotide reductase large subunit C-terminal" evidence="15">
    <location>
        <begin position="386"/>
        <end position="543"/>
    </location>
</feature>
<keyword evidence="9" id="KW-1015">Disulfide bond</keyword>
<dbReference type="GO" id="GO:0009263">
    <property type="term" value="P:deoxyribonucleotide biosynthetic process"/>
    <property type="evidence" value="ECO:0007669"/>
    <property type="project" value="InterPro"/>
</dbReference>
<evidence type="ECO:0000256" key="11">
    <source>
        <dbReference type="ARBA" id="ARBA00025437"/>
    </source>
</evidence>
<dbReference type="KEGG" id="mefw:F1737_11340"/>
<sequence>MTDSVVDSILKARYLREGEKDYDDICRRVAEALGENEDEIRDYYSEMLSLRFLPNSPTLMNAGTELGQLSACFTLYVGDSISEIFDAVSWGAQIHKTGGGTGYNFSNIRPEGSPVCSTDGVASGPVSFMKVFNAATEVIKQGGRRRGANMGILNVWHPDILNFIESKKNEGDIANFNISVMVNDEFMELVEAGEFDKVWIHHPNTGEDITVGAVWEGIINGIWRNGEPGVLFYDEINRKNMTPNLGSIDTTNPCGEQPLLHFESCVLGSLNLSKFIYKDVLDRKALERSTRIAVRFLDSVIEKNVFPIPQIRIATRRTRKIGLGLMGVHDALLMLKLAYDSPEGRDFCEETMAFVNEISADESHRLAAEKGAFPAFKGSVWGDYEVRNAAMTTIAPTGTISLLAGCSSGIEPVFSYAYTRKDTVQKTFEMIHPLFESELEKTLSGIGKSPSEVKDLKRKAINHVHETGTIQDLLWLPESFRRIFKTALDIDWRSHVLMQAAFQRNVHASISKTINMPESATKKDIADVLLLSWHEKIKGLTIYRTGSRQSVVLELSKREEEKPAEISTPRPKELSGKTYLCQSGCCRLYVTVNLRDGKPWEVFIRTVGIGGCEANSNALGRSISTGLQNGVPYQKFVRQFAKVNCVSAIRNPGSEGLSCADVVGKCIDLAASKKQITTLDNWDITEVSATSKPSKNLCPECGEELDFGEGCNQGICKNCGWSGCS</sequence>
<name>A0AA97FGX4_9EURY</name>
<dbReference type="Pfam" id="PF02867">
    <property type="entry name" value="Ribonuc_red_lgC"/>
    <property type="match status" value="2"/>
</dbReference>
<evidence type="ECO:0000256" key="1">
    <source>
        <dbReference type="ARBA" id="ARBA00001922"/>
    </source>
</evidence>
<dbReference type="SUPFAM" id="SSF48168">
    <property type="entry name" value="R1 subunit of ribonucleotide reductase, N-terminal domain"/>
    <property type="match status" value="1"/>
</dbReference>
<evidence type="ECO:0000256" key="4">
    <source>
        <dbReference type="ARBA" id="ARBA00014409"/>
    </source>
</evidence>
<evidence type="ECO:0000313" key="18">
    <source>
        <dbReference type="Proteomes" id="UP001301797"/>
    </source>
</evidence>
<reference evidence="17 18" key="1">
    <citation type="submission" date="2019-09" db="EMBL/GenBank/DDBJ databases">
        <title>The complete genome of Methanoplanus sp. FWC-SCC4.</title>
        <authorList>
            <person name="Chen S.-C."/>
            <person name="Zhou Y.-Z."/>
            <person name="Lai M.-C."/>
        </authorList>
    </citation>
    <scope>NUCLEOTIDE SEQUENCE [LARGE SCALE GENOMIC DNA]</scope>
    <source>
        <strain evidence="17 18">FWC-SCC4</strain>
    </source>
</reference>
<dbReference type="PANTHER" id="PTHR43371">
    <property type="entry name" value="VITAMIN B12-DEPENDENT RIBONUCLEOTIDE REDUCTASE"/>
    <property type="match status" value="1"/>
</dbReference>
<dbReference type="NCBIfam" id="TIGR02504">
    <property type="entry name" value="NrdJ_Z"/>
    <property type="match status" value="1"/>
</dbReference>
<dbReference type="Gene3D" id="3.20.70.20">
    <property type="match status" value="1"/>
</dbReference>
<dbReference type="GO" id="GO:0005524">
    <property type="term" value="F:ATP binding"/>
    <property type="evidence" value="ECO:0007669"/>
    <property type="project" value="InterPro"/>
</dbReference>
<protein>
    <recommendedName>
        <fullName evidence="4 13">Vitamin B12-dependent ribonucleotide reductase</fullName>
        <ecNumber evidence="3 13">1.17.4.1</ecNumber>
    </recommendedName>
</protein>
<dbReference type="PRINTS" id="PR01183">
    <property type="entry name" value="RIBORDTASEM1"/>
</dbReference>
<dbReference type="EMBL" id="CP043875">
    <property type="protein sequence ID" value="WOF17226.1"/>
    <property type="molecule type" value="Genomic_DNA"/>
</dbReference>
<comment type="catalytic activity">
    <reaction evidence="12 13">
        <text>a 2'-deoxyribonucleoside 5'-diphosphate + [thioredoxin]-disulfide + H2O = a ribonucleoside 5'-diphosphate + [thioredoxin]-dithiol</text>
        <dbReference type="Rhea" id="RHEA:23252"/>
        <dbReference type="Rhea" id="RHEA-COMP:10698"/>
        <dbReference type="Rhea" id="RHEA-COMP:10700"/>
        <dbReference type="ChEBI" id="CHEBI:15377"/>
        <dbReference type="ChEBI" id="CHEBI:29950"/>
        <dbReference type="ChEBI" id="CHEBI:50058"/>
        <dbReference type="ChEBI" id="CHEBI:57930"/>
        <dbReference type="ChEBI" id="CHEBI:73316"/>
        <dbReference type="EC" id="1.17.4.1"/>
    </reaction>
</comment>
<evidence type="ECO:0000256" key="2">
    <source>
        <dbReference type="ARBA" id="ARBA00007405"/>
    </source>
</evidence>
<dbReference type="AlphaFoldDB" id="A0AA97FGX4"/>
<feature type="domain" description="Ribonucleotide reductase large subunit N-terminal" evidence="14">
    <location>
        <begin position="9"/>
        <end position="67"/>
    </location>
</feature>
<dbReference type="RefSeq" id="WP_317136689.1">
    <property type="nucleotide sequence ID" value="NZ_CP043875.1"/>
</dbReference>
<dbReference type="GO" id="GO:0004748">
    <property type="term" value="F:ribonucleoside-diphosphate reductase activity, thioredoxin disulfide as acceptor"/>
    <property type="evidence" value="ECO:0007669"/>
    <property type="project" value="UniProtKB-EC"/>
</dbReference>
<evidence type="ECO:0000256" key="5">
    <source>
        <dbReference type="ARBA" id="ARBA00022628"/>
    </source>
</evidence>
<evidence type="ECO:0000256" key="8">
    <source>
        <dbReference type="ARBA" id="ARBA00023002"/>
    </source>
</evidence>
<dbReference type="GO" id="GO:0031419">
    <property type="term" value="F:cobalamin binding"/>
    <property type="evidence" value="ECO:0007669"/>
    <property type="project" value="UniProtKB-KW"/>
</dbReference>
<evidence type="ECO:0000256" key="6">
    <source>
        <dbReference type="ARBA" id="ARBA00022634"/>
    </source>
</evidence>
<dbReference type="Pfam" id="PF00317">
    <property type="entry name" value="Ribonuc_red_lgN"/>
    <property type="match status" value="1"/>
</dbReference>
<proteinExistence type="inferred from homology"/>
<dbReference type="InterPro" id="IPR024434">
    <property type="entry name" value="TSCPD_dom"/>
</dbReference>
<comment type="function">
    <text evidence="11 13">Catalyzes the reduction of ribonucleotides to deoxyribonucleotides. May function to provide a pool of deoxyribonucleotide precursors for DNA repair during oxygen limitation and/or for immediate growth after restoration of oxygen.</text>
</comment>
<dbReference type="InterPro" id="IPR000788">
    <property type="entry name" value="RNR_lg_C"/>
</dbReference>
<keyword evidence="5 13" id="KW-0846">Cobalamin</keyword>
<evidence type="ECO:0000256" key="10">
    <source>
        <dbReference type="ARBA" id="ARBA00023285"/>
    </source>
</evidence>
<keyword evidence="7 13" id="KW-0547">Nucleotide-binding</keyword>
<feature type="domain" description="TSCPD" evidence="16">
    <location>
        <begin position="570"/>
        <end position="669"/>
    </location>
</feature>
<evidence type="ECO:0000313" key="17">
    <source>
        <dbReference type="EMBL" id="WOF17226.1"/>
    </source>
</evidence>
<dbReference type="InterPro" id="IPR050862">
    <property type="entry name" value="RdRp_reductase_class-2"/>
</dbReference>
<dbReference type="GO" id="GO:0071897">
    <property type="term" value="P:DNA biosynthetic process"/>
    <property type="evidence" value="ECO:0007669"/>
    <property type="project" value="UniProtKB-KW"/>
</dbReference>
<evidence type="ECO:0000256" key="9">
    <source>
        <dbReference type="ARBA" id="ARBA00023157"/>
    </source>
</evidence>
<accession>A0AA97FGX4</accession>
<comment type="cofactor">
    <cofactor evidence="1 13">
        <name>adenosylcob(III)alamin</name>
        <dbReference type="ChEBI" id="CHEBI:18408"/>
    </cofactor>
</comment>
<feature type="domain" description="Ribonucleotide reductase large subunit C-terminal" evidence="15">
    <location>
        <begin position="70"/>
        <end position="383"/>
    </location>
</feature>
<gene>
    <name evidence="17" type="ORF">F1737_11340</name>
</gene>
<evidence type="ECO:0000256" key="13">
    <source>
        <dbReference type="RuleBase" id="RU364064"/>
    </source>
</evidence>
<dbReference type="PANTHER" id="PTHR43371:SF1">
    <property type="entry name" value="RIBONUCLEOSIDE-DIPHOSPHATE REDUCTASE"/>
    <property type="match status" value="1"/>
</dbReference>
<evidence type="ECO:0000256" key="7">
    <source>
        <dbReference type="ARBA" id="ARBA00022741"/>
    </source>
</evidence>
<keyword evidence="6 13" id="KW-0237">DNA synthesis</keyword>